<comment type="caution">
    <text evidence="1">The sequence shown here is derived from an EMBL/GenBank/DDBJ whole genome shotgun (WGS) entry which is preliminary data.</text>
</comment>
<gene>
    <name evidence="1" type="ORF">NLG97_g8750</name>
</gene>
<keyword evidence="2" id="KW-1185">Reference proteome</keyword>
<protein>
    <submittedName>
        <fullName evidence="1">Uncharacterized protein</fullName>
    </submittedName>
</protein>
<dbReference type="Proteomes" id="UP001148737">
    <property type="component" value="Unassembled WGS sequence"/>
</dbReference>
<evidence type="ECO:0000313" key="2">
    <source>
        <dbReference type="Proteomes" id="UP001148737"/>
    </source>
</evidence>
<sequence length="1865" mass="204480">MSLNIDNSDSENSDGFVVTEKPLRNDSAPLSPDKLSKVRQWLEPTAYDISGGEYRRHASSHLSGTGGWLTGSAEYQQWLTSQEHGLLWIKGIPGSGKSVMAAKIIAELKESDPKVPVLYFFFRQIIDANHEPSALLRDWMDQLLQHSPVLQRELYGYVHDQHTLESVSLADMWKYLKLALSSLPGKVFCITDALDEMDHGNESFLKELAKLGQWQPDKVKVLITSRPVPSVENPLHLIDCLKLRLREDEVDQDIARFVKHSLENSRIEKRHWSDVISAVPGRANGLFLYARLAMDAVLEPGADIDTALANLPTDLNVLYTNLLTEHIARSGIDPRHQQIILQAVTHATRPLRLLELAEMFGVIDESRDLKARKELVKVACGPLLEVLADETVSVIHHSFTEYLKGLTRPRDGQGYTILDAGAAHEQLASICLQYLQSGSLDNFPLEISDEKFFHIRHETSITFWKQHPFLKYAASNWHKHVRAACSVSSDDGKLCSKISQFLETDCFRLAWCRLEWIDYPYAAPKVDIAAALGLTGYLKALLQTGQPVGSQASRSPLSWAAGEGHAEAVQALIEHGVQLDVVDGRDGYTALHRAAMENHHAVVRLLLQAGVSPLVRKGFITKPNFQAHVAPDSGGSPLRITCENGHLETLNIMLEYITDLKQVYWALQWAACSGHSKLVARILEYPGVDVNTRVHGDTFLYWACQSLDFETMEILLQAGADAKALSIANNSPLNIDIDYAPLPTGAAEQTCLSGLFKNYNIRAINNDSAMISDVKKLLGSLLAAGLDVDQRDGGGQTILHQATECPALVSLLISAGADATATDVQRKTPLHLVTISETIAILVKEGGADVNAKDAGGKSPLHYATRNTSIMSKLIEYGGDCSAQDHDGNSPLHLTVGNTYGDAHERVATLLKHGANPNAKNQRGQAPLRLVRNILYHKDIFGSLLQAGADVDAKDNDGKTVLFDVVGRSTYISQALVDTIQYLIDAGASKKLRDNQGRTIAHEVVGSLNGNSIGRIVQLLDVLDSFGLFDLEAVDNSGNNLLHEICYRATSNLQCMGVEMHLIKLLSDAGLDISGRNLAGQTPLHLLCTTPCPSAGSRLAYEMPLVYAIRAADDINVRDANGNTPLHIACVYEESWCKWLLDAGADPTLRNIHGMTPLHLAARCKQSNVVGMLLNALHERFGDQAPERVDVINARVVATSYNIYEPWDITPLFYACQSGRPESVKLLLDAGADPNIGSPLVACATMEHENRIWMIQQDVQGRNVPALRPLDTFRPPRPTRGHGSDLFHPFASTRLEEILDMLVKAGIDLSPLHYSDCSQPQPDPLCKAVSVDSSYAFKCLAAIRGKKQAKIPDGRASKPRGPLNGLVELDEWTLTSGGEGIEDGKQEVDWLRPEGVDFEVFHAIIVRRQYHLVSQMLDAGCRFLVPGIRNLEYLIFHGFALLFDQIAEAETQARLSEGEWHAFGDATKPGLHFQPKTKPVTSQQLANPSQPRASAWNGQNEMLPHAVHRALPNMEIVRLLVDKYAVNINGGNLQHNTALHIVARGHHWWQCALALPYLLKSGAGIECRNSAGQTPLHTALDKERDFLDGLGAFHKSAAEELIKAGADVNAVDAKGRSCLDLAGYSTVLIDQLINNGAIVNSSSIFAALQAKNGPALKKLLQGGADANGRLSIIENPRDGDHYADEREFGVGTTTHDSAVVPRHEITPLYCTAANLAFPDDPDLRICFKALLDHGADIYATFQVQRGRRHGETDQNGCNEPLGIATIAEGIPDKRSVLHELVRSRGLSEFLIKSVDIKSDCLDPRGCNLLHAICDSWCGPDAVIDMESHDDDDKATDKDEKKMTGFQTLLALGCDVRGRDSASRGG</sequence>
<evidence type="ECO:0000313" key="1">
    <source>
        <dbReference type="EMBL" id="KAJ3477766.1"/>
    </source>
</evidence>
<accession>A0ACC1QLW3</accession>
<proteinExistence type="predicted"/>
<dbReference type="EMBL" id="JANAKD010001616">
    <property type="protein sequence ID" value="KAJ3477766.1"/>
    <property type="molecule type" value="Genomic_DNA"/>
</dbReference>
<reference evidence="1" key="1">
    <citation type="submission" date="2022-07" db="EMBL/GenBank/DDBJ databases">
        <title>Genome Sequence of Lecanicillium saksenae.</title>
        <authorList>
            <person name="Buettner E."/>
        </authorList>
    </citation>
    <scope>NUCLEOTIDE SEQUENCE</scope>
    <source>
        <strain evidence="1">VT-O1</strain>
    </source>
</reference>
<organism evidence="1 2">
    <name type="scientific">Lecanicillium saksenae</name>
    <dbReference type="NCBI Taxonomy" id="468837"/>
    <lineage>
        <taxon>Eukaryota</taxon>
        <taxon>Fungi</taxon>
        <taxon>Dikarya</taxon>
        <taxon>Ascomycota</taxon>
        <taxon>Pezizomycotina</taxon>
        <taxon>Sordariomycetes</taxon>
        <taxon>Hypocreomycetidae</taxon>
        <taxon>Hypocreales</taxon>
        <taxon>Cordycipitaceae</taxon>
        <taxon>Lecanicillium</taxon>
    </lineage>
</organism>
<name>A0ACC1QLW3_9HYPO</name>